<evidence type="ECO:0000313" key="3">
    <source>
        <dbReference type="Proteomes" id="UP000006530"/>
    </source>
</evidence>
<gene>
    <name evidence="2" type="ORF">PHM1_083</name>
</gene>
<evidence type="ECO:0000313" key="2">
    <source>
        <dbReference type="EMBL" id="ADO98707.1"/>
    </source>
</evidence>
<keyword evidence="3" id="KW-1185">Reference proteome</keyword>
<dbReference type="CDD" id="cd14737">
    <property type="entry name" value="PAAR_1"/>
    <property type="match status" value="1"/>
</dbReference>
<dbReference type="EMBL" id="GU071101">
    <property type="protein sequence ID" value="ADO98707.1"/>
    <property type="molecule type" value="Genomic_DNA"/>
</dbReference>
<proteinExistence type="predicted"/>
<evidence type="ECO:0000256" key="1">
    <source>
        <dbReference type="SAM" id="MobiDB-lite"/>
    </source>
</evidence>
<dbReference type="Gene3D" id="2.60.200.60">
    <property type="match status" value="1"/>
</dbReference>
<organism evidence="2 3">
    <name type="scientific">Prochlorococcus phage P-HM1</name>
    <dbReference type="NCBI Taxonomy" id="445700"/>
    <lineage>
        <taxon>Viruses</taxon>
        <taxon>Duplodnaviria</taxon>
        <taxon>Heunggongvirae</taxon>
        <taxon>Uroviricota</taxon>
        <taxon>Caudoviricetes</taxon>
        <taxon>Eurybiavirus</taxon>
        <taxon>Eurybiavirus PHM2</taxon>
    </lineage>
</organism>
<dbReference type="OrthoDB" id="27321at10239"/>
<feature type="region of interest" description="Disordered" evidence="1">
    <location>
        <begin position="26"/>
        <end position="80"/>
    </location>
</feature>
<dbReference type="RefSeq" id="YP_004322508.1">
    <property type="nucleotide sequence ID" value="NC_015280.1"/>
</dbReference>
<sequence length="112" mass="11074">MSGKAYVPLYLITTLNMAAVTRVGDADSPHCSGMSRAQGSGNVFANGRPISRQGDKNSIHLKPGSPCPPHSASISTGSSTVKVNGKGCGRVGDGLGGCTSVAAGSPNVFAGG</sequence>
<accession>E3SMR4</accession>
<name>E3SMR4_9CAUD</name>
<dbReference type="Proteomes" id="UP000006530">
    <property type="component" value="Segment"/>
</dbReference>
<protein>
    <submittedName>
        <fullName evidence="2">PAAR</fullName>
    </submittedName>
</protein>
<dbReference type="KEGG" id="vg:10326996"/>
<reference evidence="2 3" key="1">
    <citation type="journal article" date="2010" name="Environ. Microbiol.">
        <title>Genomic analysis of oceanic cyanobacterial myoviruses compared with T4-like myoviruses from diverse hosts and environments.</title>
        <authorList>
            <person name="Sullivan M.B."/>
            <person name="Huang K.H."/>
            <person name="Ignacio-Espinoza J.C."/>
            <person name="Berlin A.M."/>
            <person name="Kelly L."/>
            <person name="Weigele P.R."/>
            <person name="DeFrancesco A.S."/>
            <person name="Kern S.E."/>
            <person name="Thompson L.R."/>
            <person name="Young S."/>
            <person name="Yandava C."/>
            <person name="Fu R."/>
            <person name="Krastins B."/>
            <person name="Chase M."/>
            <person name="Sarracino D."/>
            <person name="Osburne M.S."/>
            <person name="Henn M.R."/>
            <person name="Chisholm S.W."/>
        </authorList>
    </citation>
    <scope>NUCLEOTIDE SEQUENCE [LARGE SCALE GENOMIC DNA]</scope>
    <source>
        <strain evidence="2">M4-247</strain>
    </source>
</reference>
<dbReference type="GeneID" id="10326996"/>